<gene>
    <name evidence="20" type="ORF">HMPREF1541_02324</name>
</gene>
<keyword evidence="9" id="KW-0479">Metal-binding</keyword>
<dbReference type="OrthoDB" id="3039123at2759"/>
<evidence type="ECO:0000256" key="3">
    <source>
        <dbReference type="ARBA" id="ARBA00006249"/>
    </source>
</evidence>
<dbReference type="HOGENOM" id="CLU_345821_0_0_1"/>
<dbReference type="AlphaFoldDB" id="W2S371"/>
<dbReference type="InterPro" id="IPR049326">
    <property type="entry name" value="Rhodopsin_dom_fungi"/>
</dbReference>
<dbReference type="RefSeq" id="XP_008714902.1">
    <property type="nucleotide sequence ID" value="XM_008716680.1"/>
</dbReference>
<feature type="transmembrane region" description="Helical" evidence="17">
    <location>
        <begin position="687"/>
        <end position="708"/>
    </location>
</feature>
<dbReference type="GO" id="GO:0005576">
    <property type="term" value="C:extracellular region"/>
    <property type="evidence" value="ECO:0007669"/>
    <property type="project" value="UniProtKB-SubCell"/>
</dbReference>
<comment type="similarity">
    <text evidence="4">Belongs to the RBT5 family.</text>
</comment>
<evidence type="ECO:0000256" key="4">
    <source>
        <dbReference type="ARBA" id="ARBA00010031"/>
    </source>
</evidence>
<keyword evidence="8" id="KW-0858">Xylan degradation</keyword>
<evidence type="ECO:0000256" key="12">
    <source>
        <dbReference type="ARBA" id="ARBA00022837"/>
    </source>
</evidence>
<feature type="transmembrane region" description="Helical" evidence="17">
    <location>
        <begin position="606"/>
        <end position="624"/>
    </location>
</feature>
<evidence type="ECO:0000256" key="14">
    <source>
        <dbReference type="ARBA" id="ARBA00023288"/>
    </source>
</evidence>
<keyword evidence="7" id="KW-0336">GPI-anchor</keyword>
<keyword evidence="13" id="KW-1015">Disulfide bond</keyword>
<keyword evidence="17" id="KW-0812">Transmembrane</keyword>
<keyword evidence="11 16" id="KW-0378">Hydrolase</keyword>
<dbReference type="GO" id="GO:0098552">
    <property type="term" value="C:side of membrane"/>
    <property type="evidence" value="ECO:0007669"/>
    <property type="project" value="UniProtKB-KW"/>
</dbReference>
<proteinExistence type="inferred from homology"/>
<evidence type="ECO:0000256" key="16">
    <source>
        <dbReference type="RuleBase" id="RU361238"/>
    </source>
</evidence>
<keyword evidence="10 16" id="KW-0732">Signal</keyword>
<evidence type="ECO:0000256" key="2">
    <source>
        <dbReference type="ARBA" id="ARBA00004613"/>
    </source>
</evidence>
<dbReference type="PANTHER" id="PTHR33938">
    <property type="entry name" value="FERULOYL ESTERASE B-RELATED"/>
    <property type="match status" value="1"/>
</dbReference>
<name>W2S371_CYPE1</name>
<dbReference type="EC" id="3.1.1.-" evidence="16"/>
<evidence type="ECO:0000259" key="18">
    <source>
        <dbReference type="Pfam" id="PF05730"/>
    </source>
</evidence>
<comment type="catalytic activity">
    <reaction evidence="15">
        <text>feruloyl-polysaccharide + H2O = ferulate + polysaccharide.</text>
        <dbReference type="EC" id="3.1.1.73"/>
    </reaction>
</comment>
<dbReference type="Pfam" id="PF05730">
    <property type="entry name" value="CFEM"/>
    <property type="match status" value="1"/>
</dbReference>
<evidence type="ECO:0000313" key="20">
    <source>
        <dbReference type="EMBL" id="ETN43166.1"/>
    </source>
</evidence>
<evidence type="ECO:0000256" key="9">
    <source>
        <dbReference type="ARBA" id="ARBA00022723"/>
    </source>
</evidence>
<keyword evidence="21" id="KW-1185">Reference proteome</keyword>
<dbReference type="EMBL" id="KB822718">
    <property type="protein sequence ID" value="ETN43166.1"/>
    <property type="molecule type" value="Genomic_DNA"/>
</dbReference>
<evidence type="ECO:0000256" key="15">
    <source>
        <dbReference type="ARBA" id="ARBA00034075"/>
    </source>
</evidence>
<feature type="chain" id="PRO_5005149961" description="Carboxylic ester hydrolase" evidence="16">
    <location>
        <begin position="27"/>
        <end position="817"/>
    </location>
</feature>
<keyword evidence="14" id="KW-0449">Lipoprotein</keyword>
<feature type="transmembrane region" description="Helical" evidence="17">
    <location>
        <begin position="768"/>
        <end position="791"/>
    </location>
</feature>
<feature type="signal peptide" evidence="16">
    <location>
        <begin position="1"/>
        <end position="26"/>
    </location>
</feature>
<feature type="transmembrane region" description="Helical" evidence="17">
    <location>
        <begin position="644"/>
        <end position="667"/>
    </location>
</feature>
<dbReference type="VEuPathDB" id="FungiDB:HMPREF1541_02324"/>
<dbReference type="PANTHER" id="PTHR33938:SF15">
    <property type="entry name" value="FERULOYL ESTERASE B-RELATED"/>
    <property type="match status" value="1"/>
</dbReference>
<keyword evidence="17" id="KW-1133">Transmembrane helix</keyword>
<evidence type="ECO:0000256" key="10">
    <source>
        <dbReference type="ARBA" id="ARBA00022729"/>
    </source>
</evidence>
<keyword evidence="8" id="KW-0624">Polysaccharide degradation</keyword>
<evidence type="ECO:0000256" key="1">
    <source>
        <dbReference type="ARBA" id="ARBA00004589"/>
    </source>
</evidence>
<evidence type="ECO:0000256" key="17">
    <source>
        <dbReference type="SAM" id="Phobius"/>
    </source>
</evidence>
<evidence type="ECO:0000256" key="7">
    <source>
        <dbReference type="ARBA" id="ARBA00022622"/>
    </source>
</evidence>
<dbReference type="InParanoid" id="W2S371"/>
<evidence type="ECO:0000256" key="13">
    <source>
        <dbReference type="ARBA" id="ARBA00023157"/>
    </source>
</evidence>
<evidence type="ECO:0000256" key="11">
    <source>
        <dbReference type="ARBA" id="ARBA00022801"/>
    </source>
</evidence>
<dbReference type="GeneID" id="19969663"/>
<dbReference type="SUPFAM" id="SSF53474">
    <property type="entry name" value="alpha/beta-Hydrolases"/>
    <property type="match status" value="1"/>
</dbReference>
<dbReference type="GO" id="GO:0045493">
    <property type="term" value="P:xylan catabolic process"/>
    <property type="evidence" value="ECO:0007669"/>
    <property type="project" value="UniProtKB-KW"/>
</dbReference>
<feature type="domain" description="Rhodopsin" evidence="19">
    <location>
        <begin position="625"/>
        <end position="808"/>
    </location>
</feature>
<evidence type="ECO:0000259" key="19">
    <source>
        <dbReference type="Pfam" id="PF20684"/>
    </source>
</evidence>
<dbReference type="Pfam" id="PF20684">
    <property type="entry name" value="Fung_rhodopsin"/>
    <property type="match status" value="1"/>
</dbReference>
<accession>W2S371</accession>
<evidence type="ECO:0000256" key="5">
    <source>
        <dbReference type="ARBA" id="ARBA00022487"/>
    </source>
</evidence>
<keyword evidence="8" id="KW-0119">Carbohydrate metabolism</keyword>
<keyword evidence="17" id="KW-0472">Membrane</keyword>
<keyword evidence="6" id="KW-0964">Secreted</keyword>
<keyword evidence="7" id="KW-0325">Glycoprotein</keyword>
<evidence type="ECO:0000256" key="8">
    <source>
        <dbReference type="ARBA" id="ARBA00022651"/>
    </source>
</evidence>
<dbReference type="eggNOG" id="ENOG502QPXZ">
    <property type="taxonomic scope" value="Eukaryota"/>
</dbReference>
<reference evidence="20 21" key="1">
    <citation type="submission" date="2013-03" db="EMBL/GenBank/DDBJ databases">
        <title>The Genome Sequence of Phialophora europaea CBS 101466.</title>
        <authorList>
            <consortium name="The Broad Institute Genomics Platform"/>
            <person name="Cuomo C."/>
            <person name="de Hoog S."/>
            <person name="Gorbushina A."/>
            <person name="Walker B."/>
            <person name="Young S.K."/>
            <person name="Zeng Q."/>
            <person name="Gargeya S."/>
            <person name="Fitzgerald M."/>
            <person name="Haas B."/>
            <person name="Abouelleil A."/>
            <person name="Allen A.W."/>
            <person name="Alvarado L."/>
            <person name="Arachchi H.M."/>
            <person name="Berlin A.M."/>
            <person name="Chapman S.B."/>
            <person name="Gainer-Dewar J."/>
            <person name="Goldberg J."/>
            <person name="Griggs A."/>
            <person name="Gujja S."/>
            <person name="Hansen M."/>
            <person name="Howarth C."/>
            <person name="Imamovic A."/>
            <person name="Ireland A."/>
            <person name="Larimer J."/>
            <person name="McCowan C."/>
            <person name="Murphy C."/>
            <person name="Pearson M."/>
            <person name="Poon T.W."/>
            <person name="Priest M."/>
            <person name="Roberts A."/>
            <person name="Saif S."/>
            <person name="Shea T."/>
            <person name="Sisk P."/>
            <person name="Sykes S."/>
            <person name="Wortman J."/>
            <person name="Nusbaum C."/>
            <person name="Birren B."/>
        </authorList>
    </citation>
    <scope>NUCLEOTIDE SEQUENCE [LARGE SCALE GENOMIC DNA]</scope>
    <source>
        <strain evidence="20 21">CBS 101466</strain>
    </source>
</reference>
<protein>
    <recommendedName>
        <fullName evidence="16">Carboxylic ester hydrolase</fullName>
        <ecNumber evidence="16">3.1.1.-</ecNumber>
    </recommendedName>
</protein>
<dbReference type="Pfam" id="PF07519">
    <property type="entry name" value="Tannase"/>
    <property type="match status" value="1"/>
</dbReference>
<evidence type="ECO:0000313" key="21">
    <source>
        <dbReference type="Proteomes" id="UP000030752"/>
    </source>
</evidence>
<dbReference type="GO" id="GO:0046872">
    <property type="term" value="F:metal ion binding"/>
    <property type="evidence" value="ECO:0007669"/>
    <property type="project" value="UniProtKB-KW"/>
</dbReference>
<sequence length="817" mass="89214">MRPAREILNNASFILAASTGWTTVAAYENGGSAACESLSGALSIDNVSVVSSTYYQSGGHIPLPGLVASCASDDGESSANATSDLCRLVLNVTTSSTSEVLIEAWLPDIWNGRFLATGNGGIGGCIDYNNLGNGASFGFASFGTNSGHNGSSGYNFFLHQPETIIDFGYRGIHVEAEVGKQVVAQYYDESASHSYYSGCSTGGRQGYTNAILYPGDFDGMLLGSAGVDWLHIVASKGILAGRMAWPDLSSPSYVRPEQWPAIVDAQIKLLDPLDGVADGIIDDPTAYKLDAAVLACGTGLLNDSFCLTAAQVESVNAIYEPIADTNGYIVYPSFDLGSVTNVFSSNQVNESANLTYRIIDDFWRGAVYNTTEFSSVNFTVQDMDFAVKQNVGLVNLAGGAYPDGHNISAYRNRGGKILALHGRTDQTVTSGLAARTFRRTAQTLNASLAEMHDFYRLFYIPGHDHCSGGKGPWAVGQPTAQKSFIDPQGELGNSRHNSLMALVVWVEQGQAPTSLVGTKFRDDDFDALEVLGQRTLCVYPNAKCFALILPTTDCTVIDAACICASEHLYAEMTSCVISECTVLESFAAARIGADVCHYPRRDRSAAFRHITVSLAATALLLIAFRILSRHSGTHDSPWGWDDALIIITGVSSMPLAILSGFFSHYGLGTDVWYFPVEDFTSLYKCFFAQRITYCVTTGLVKISLLAFYLRIFPSRTFQRLTWALICFVSMWTFMFTIIQLNQCNPISYVWTRWDTDNKGRCLNYTVMVYIHAGTNLALELVILFMPMPILYNLRIDWRKKVQVFIMFSKLAHNFVKP</sequence>
<keyword evidence="5" id="KW-0719">Serine esterase</keyword>
<comment type="subcellular location">
    <subcellularLocation>
        <location evidence="1">Membrane</location>
        <topology evidence="1">Lipid-anchor</topology>
        <topology evidence="1">GPI-anchor</topology>
    </subcellularLocation>
    <subcellularLocation>
        <location evidence="2">Secreted</location>
    </subcellularLocation>
</comment>
<keyword evidence="12" id="KW-0106">Calcium</keyword>
<dbReference type="InterPro" id="IPR008427">
    <property type="entry name" value="Extracellular_membr_CFEM_dom"/>
</dbReference>
<feature type="domain" description="CFEM" evidence="18">
    <location>
        <begin position="543"/>
        <end position="597"/>
    </location>
</feature>
<dbReference type="InterPro" id="IPR011118">
    <property type="entry name" value="Tannase/feruloyl_esterase"/>
</dbReference>
<dbReference type="Proteomes" id="UP000030752">
    <property type="component" value="Unassembled WGS sequence"/>
</dbReference>
<feature type="transmembrane region" description="Helical" evidence="17">
    <location>
        <begin position="720"/>
        <end position="740"/>
    </location>
</feature>
<evidence type="ECO:0000256" key="6">
    <source>
        <dbReference type="ARBA" id="ARBA00022525"/>
    </source>
</evidence>
<organism evidence="20 21">
    <name type="scientific">Cyphellophora europaea (strain CBS 101466)</name>
    <name type="common">Phialophora europaea</name>
    <dbReference type="NCBI Taxonomy" id="1220924"/>
    <lineage>
        <taxon>Eukaryota</taxon>
        <taxon>Fungi</taxon>
        <taxon>Dikarya</taxon>
        <taxon>Ascomycota</taxon>
        <taxon>Pezizomycotina</taxon>
        <taxon>Eurotiomycetes</taxon>
        <taxon>Chaetothyriomycetidae</taxon>
        <taxon>Chaetothyriales</taxon>
        <taxon>Cyphellophoraceae</taxon>
        <taxon>Cyphellophora</taxon>
    </lineage>
</organism>
<dbReference type="InterPro" id="IPR029058">
    <property type="entry name" value="AB_hydrolase_fold"/>
</dbReference>
<dbReference type="GO" id="GO:0030600">
    <property type="term" value="F:feruloyl esterase activity"/>
    <property type="evidence" value="ECO:0007669"/>
    <property type="project" value="UniProtKB-EC"/>
</dbReference>
<comment type="similarity">
    <text evidence="3 16">Belongs to the tannase family.</text>
</comment>